<name>A0A8J3SRI6_9ACTN</name>
<dbReference type="EMBL" id="BOOK01000005">
    <property type="protein sequence ID" value="GIH98947.1"/>
    <property type="molecule type" value="Genomic_DNA"/>
</dbReference>
<gene>
    <name evidence="2" type="ORF">Pta02_09560</name>
</gene>
<dbReference type="Proteomes" id="UP000634476">
    <property type="component" value="Unassembled WGS sequence"/>
</dbReference>
<comment type="caution">
    <text evidence="2">The sequence shown here is derived from an EMBL/GenBank/DDBJ whole genome shotgun (WGS) entry which is preliminary data.</text>
</comment>
<feature type="compositionally biased region" description="Low complexity" evidence="1">
    <location>
        <begin position="16"/>
        <end position="33"/>
    </location>
</feature>
<evidence type="ECO:0000313" key="2">
    <source>
        <dbReference type="EMBL" id="GIH98947.1"/>
    </source>
</evidence>
<accession>A0A8J3SRI6</accession>
<proteinExistence type="predicted"/>
<dbReference type="AlphaFoldDB" id="A0A8J3SRI6"/>
<organism evidence="2 3">
    <name type="scientific">Planobispora takensis</name>
    <dbReference type="NCBI Taxonomy" id="1367882"/>
    <lineage>
        <taxon>Bacteria</taxon>
        <taxon>Bacillati</taxon>
        <taxon>Actinomycetota</taxon>
        <taxon>Actinomycetes</taxon>
        <taxon>Streptosporangiales</taxon>
        <taxon>Streptosporangiaceae</taxon>
        <taxon>Planobispora</taxon>
    </lineage>
</organism>
<evidence type="ECO:0000313" key="3">
    <source>
        <dbReference type="Proteomes" id="UP000634476"/>
    </source>
</evidence>
<feature type="region of interest" description="Disordered" evidence="1">
    <location>
        <begin position="1"/>
        <end position="44"/>
    </location>
</feature>
<sequence length="66" mass="7153">MSSPDSWGKDARTFHTTTPPRASPSTTSTVSTRAGHRSGRGIQAYGRNLNTDLLSDMSQQVWQDSG</sequence>
<keyword evidence="3" id="KW-1185">Reference proteome</keyword>
<evidence type="ECO:0000256" key="1">
    <source>
        <dbReference type="SAM" id="MobiDB-lite"/>
    </source>
</evidence>
<reference evidence="2" key="1">
    <citation type="submission" date="2021-01" db="EMBL/GenBank/DDBJ databases">
        <title>Whole genome shotgun sequence of Planobispora takensis NBRC 109077.</title>
        <authorList>
            <person name="Komaki H."/>
            <person name="Tamura T."/>
        </authorList>
    </citation>
    <scope>NUCLEOTIDE SEQUENCE</scope>
    <source>
        <strain evidence="2">NBRC 109077</strain>
    </source>
</reference>
<protein>
    <submittedName>
        <fullName evidence="2">Uncharacterized protein</fullName>
    </submittedName>
</protein>